<dbReference type="AlphaFoldDB" id="A0A8J4V2J5"/>
<evidence type="ECO:0000313" key="1">
    <source>
        <dbReference type="EMBL" id="KAF2068819.1"/>
    </source>
</evidence>
<dbReference type="Proteomes" id="UP000695562">
    <property type="component" value="Unassembled WGS sequence"/>
</dbReference>
<proteinExistence type="predicted"/>
<dbReference type="PANTHER" id="PTHR32556">
    <property type="entry name" value="F-BOX DOMAIN-CONTAINING PROTEIN-RELATED-RELATED"/>
    <property type="match status" value="1"/>
</dbReference>
<comment type="caution">
    <text evidence="1">The sequence shown here is derived from an EMBL/GenBank/DDBJ whole genome shotgun (WGS) entry which is preliminary data.</text>
</comment>
<dbReference type="PANTHER" id="PTHR32556:SF18">
    <property type="match status" value="1"/>
</dbReference>
<accession>A0A8J4V2J5</accession>
<keyword evidence="2" id="KW-1185">Reference proteome</keyword>
<organism evidence="1 2">
    <name type="scientific">Polysphondylium violaceum</name>
    <dbReference type="NCBI Taxonomy" id="133409"/>
    <lineage>
        <taxon>Eukaryota</taxon>
        <taxon>Amoebozoa</taxon>
        <taxon>Evosea</taxon>
        <taxon>Eumycetozoa</taxon>
        <taxon>Dictyostelia</taxon>
        <taxon>Dictyosteliales</taxon>
        <taxon>Dictyosteliaceae</taxon>
        <taxon>Polysphondylium</taxon>
    </lineage>
</organism>
<reference evidence="1" key="1">
    <citation type="submission" date="2020-01" db="EMBL/GenBank/DDBJ databases">
        <title>Development of genomics and gene disruption for Polysphondylium violaceum indicates a role for the polyketide synthase stlB in stalk morphogenesis.</title>
        <authorList>
            <person name="Narita B."/>
            <person name="Kawabe Y."/>
            <person name="Kin K."/>
            <person name="Saito T."/>
            <person name="Gibbs R."/>
            <person name="Kuspa A."/>
            <person name="Muzny D."/>
            <person name="Queller D."/>
            <person name="Richards S."/>
            <person name="Strassman J."/>
            <person name="Sucgang R."/>
            <person name="Worley K."/>
            <person name="Schaap P."/>
        </authorList>
    </citation>
    <scope>NUCLEOTIDE SEQUENCE</scope>
    <source>
        <strain evidence="1">QSvi11</strain>
    </source>
</reference>
<gene>
    <name evidence="1" type="ORF">CYY_009857</name>
</gene>
<evidence type="ECO:0000313" key="2">
    <source>
        <dbReference type="Proteomes" id="UP000695562"/>
    </source>
</evidence>
<sequence length="532" mass="61735">MTNNISIVTLKSFLEDNKPISKSLVCENNALKREQIKNNSNNDQTTDNAPQSMQLSSYLVKMIIEMSFGRDKLEDDYEIYGGKARYDGALNYAMVNKQWFKITQQLVNSYALFDLSDIDMLDDKQHRLTQKRLLGNLRIELLEIGNTNFDIDSLVRSLPSLKTIQVHMDYQDVLDSIKPFNLLDKLNGLKDYGVSVKFNLAIADIREFGKVFDVKEIQDQPPFLFQTDVVQVVFGDQNYKSDGFVYQLIKSANPKSIVIYSDYIFTGKYAEHLKIYHSLAKLLSKLDRCTSIEIDIEFVPLYALYRFLQAPSIKKIDIKLEFHFLSNMYKEEENKDTNDPSWNFNFKESDNFTFQIEPQGPYQAPQGLLSKPINEDNQFHCSVHSLPEIIPSYSFSLWKSTLQELKNNKTLTDLTIGNFLCLCMQENFEMTDLNDQKPLIGSLLEALSENKSIKRLTFDFDWTFIHGTHPFVNEEFIHSLLSTNSTLESLTILQYEESIEKKVWLDFNDKCTIYLRTKKPRIGMAQKHEFVD</sequence>
<name>A0A8J4V2J5_9MYCE</name>
<protein>
    <submittedName>
        <fullName evidence="1">Uncharacterized protein</fullName>
    </submittedName>
</protein>
<dbReference type="EMBL" id="AJWJ01000832">
    <property type="protein sequence ID" value="KAF2068819.1"/>
    <property type="molecule type" value="Genomic_DNA"/>
</dbReference>